<dbReference type="EMBL" id="KV784386">
    <property type="protein sequence ID" value="OEU07400.1"/>
    <property type="molecule type" value="Genomic_DNA"/>
</dbReference>
<dbReference type="AlphaFoldDB" id="A0A1E7EN86"/>
<dbReference type="KEGG" id="fcy:FRACYDRAFT_251204"/>
<accession>A0A1E7EN86</accession>
<dbReference type="Proteomes" id="UP000095751">
    <property type="component" value="Unassembled WGS sequence"/>
</dbReference>
<proteinExistence type="predicted"/>
<dbReference type="InParanoid" id="A0A1E7EN86"/>
<keyword evidence="2" id="KW-1185">Reference proteome</keyword>
<sequence length="120" mass="14024">MSKELANSIVIAARKMEWSDIPEVLSVIRYNPSMGYYSIKDPKRYNFDDFEIAYNYLVKEGYQELSIERSSHLLKFMKIGRAEHICHVAMIMSKKVVNKETFPEETCSSNNLKYNVTEDI</sequence>
<name>A0A1E7EN86_9STRA</name>
<protein>
    <submittedName>
        <fullName evidence="1">Uncharacterized protein</fullName>
    </submittedName>
</protein>
<reference evidence="1 2" key="1">
    <citation type="submission" date="2016-09" db="EMBL/GenBank/DDBJ databases">
        <title>Extensive genetic diversity and differential bi-allelic expression allows diatom success in the polar Southern Ocean.</title>
        <authorList>
            <consortium name="DOE Joint Genome Institute"/>
            <person name="Mock T."/>
            <person name="Otillar R.P."/>
            <person name="Strauss J."/>
            <person name="Dupont C."/>
            <person name="Frickenhaus S."/>
            <person name="Maumus F."/>
            <person name="Mcmullan M."/>
            <person name="Sanges R."/>
            <person name="Schmutz J."/>
            <person name="Toseland A."/>
            <person name="Valas R."/>
            <person name="Veluchamy A."/>
            <person name="Ward B.J."/>
            <person name="Allen A."/>
            <person name="Barry K."/>
            <person name="Falciatore A."/>
            <person name="Ferrante M."/>
            <person name="Fortunato A.E."/>
            <person name="Gloeckner G."/>
            <person name="Gruber A."/>
            <person name="Hipkin R."/>
            <person name="Janech M."/>
            <person name="Kroth P."/>
            <person name="Leese F."/>
            <person name="Lindquist E."/>
            <person name="Lyon B.R."/>
            <person name="Martin J."/>
            <person name="Mayer C."/>
            <person name="Parker M."/>
            <person name="Quesneville H."/>
            <person name="Raymond J."/>
            <person name="Uhlig C."/>
            <person name="Valentin K.U."/>
            <person name="Worden A.Z."/>
            <person name="Armbrust E.V."/>
            <person name="Bowler C."/>
            <person name="Green B."/>
            <person name="Moulton V."/>
            <person name="Van Oosterhout C."/>
            <person name="Grigoriev I."/>
        </authorList>
    </citation>
    <scope>NUCLEOTIDE SEQUENCE [LARGE SCALE GENOMIC DNA]</scope>
    <source>
        <strain evidence="1 2">CCMP1102</strain>
    </source>
</reference>
<organism evidence="1 2">
    <name type="scientific">Fragilariopsis cylindrus CCMP1102</name>
    <dbReference type="NCBI Taxonomy" id="635003"/>
    <lineage>
        <taxon>Eukaryota</taxon>
        <taxon>Sar</taxon>
        <taxon>Stramenopiles</taxon>
        <taxon>Ochrophyta</taxon>
        <taxon>Bacillariophyta</taxon>
        <taxon>Bacillariophyceae</taxon>
        <taxon>Bacillariophycidae</taxon>
        <taxon>Bacillariales</taxon>
        <taxon>Bacillariaceae</taxon>
        <taxon>Fragilariopsis</taxon>
    </lineage>
</organism>
<evidence type="ECO:0000313" key="2">
    <source>
        <dbReference type="Proteomes" id="UP000095751"/>
    </source>
</evidence>
<gene>
    <name evidence="1" type="ORF">FRACYDRAFT_251204</name>
</gene>
<evidence type="ECO:0000313" key="1">
    <source>
        <dbReference type="EMBL" id="OEU07400.1"/>
    </source>
</evidence>